<sequence length="30" mass="3327">MEAYDMRTPAAVTEDLHAVLLETMLSDTVC</sequence>
<organism evidence="1 2">
    <name type="scientific">Phytophthora nicotianae P1976</name>
    <dbReference type="NCBI Taxonomy" id="1317066"/>
    <lineage>
        <taxon>Eukaryota</taxon>
        <taxon>Sar</taxon>
        <taxon>Stramenopiles</taxon>
        <taxon>Oomycota</taxon>
        <taxon>Peronosporomycetes</taxon>
        <taxon>Peronosporales</taxon>
        <taxon>Peronosporaceae</taxon>
        <taxon>Phytophthora</taxon>
    </lineage>
</organism>
<comment type="caution">
    <text evidence="1">The sequence shown here is derived from an EMBL/GenBank/DDBJ whole genome shotgun (WGS) entry which is preliminary data.</text>
</comment>
<protein>
    <submittedName>
        <fullName evidence="1">Uncharacterized protein</fullName>
    </submittedName>
</protein>
<dbReference type="AlphaFoldDB" id="A0A080YXA0"/>
<reference evidence="1 2" key="1">
    <citation type="submission" date="2013-11" db="EMBL/GenBank/DDBJ databases">
        <title>The Genome Sequence of Phytophthora parasitica P1976.</title>
        <authorList>
            <consortium name="The Broad Institute Genomics Platform"/>
            <person name="Russ C."/>
            <person name="Tyler B."/>
            <person name="Panabieres F."/>
            <person name="Shan W."/>
            <person name="Tripathy S."/>
            <person name="Grunwald N."/>
            <person name="Machado M."/>
            <person name="Johnson C.S."/>
            <person name="Walker B."/>
            <person name="Young S."/>
            <person name="Zeng Q."/>
            <person name="Gargeya S."/>
            <person name="Fitzgerald M."/>
            <person name="Haas B."/>
            <person name="Abouelleil A."/>
            <person name="Allen A.W."/>
            <person name="Alvarado L."/>
            <person name="Arachchi H.M."/>
            <person name="Berlin A.M."/>
            <person name="Chapman S.B."/>
            <person name="Gainer-Dewar J."/>
            <person name="Goldberg J."/>
            <person name="Griggs A."/>
            <person name="Gujja S."/>
            <person name="Hansen M."/>
            <person name="Howarth C."/>
            <person name="Imamovic A."/>
            <person name="Ireland A."/>
            <person name="Larimer J."/>
            <person name="McCowan C."/>
            <person name="Murphy C."/>
            <person name="Pearson M."/>
            <person name="Poon T.W."/>
            <person name="Priest M."/>
            <person name="Roberts A."/>
            <person name="Saif S."/>
            <person name="Shea T."/>
            <person name="Sisk P."/>
            <person name="Sykes S."/>
            <person name="Wortman J."/>
            <person name="Nusbaum C."/>
            <person name="Birren B."/>
        </authorList>
    </citation>
    <scope>NUCLEOTIDE SEQUENCE [LARGE SCALE GENOMIC DNA]</scope>
    <source>
        <strain evidence="1 2">P1976</strain>
    </source>
</reference>
<name>A0A080YXA0_PHYNI</name>
<proteinExistence type="predicted"/>
<dbReference type="EMBL" id="ANJA01004491">
    <property type="protein sequence ID" value="ETO59011.1"/>
    <property type="molecule type" value="Genomic_DNA"/>
</dbReference>
<evidence type="ECO:0000313" key="2">
    <source>
        <dbReference type="Proteomes" id="UP000028582"/>
    </source>
</evidence>
<accession>A0A080YXA0</accession>
<evidence type="ECO:0000313" key="1">
    <source>
        <dbReference type="EMBL" id="ETO59011.1"/>
    </source>
</evidence>
<gene>
    <name evidence="1" type="ORF">F444_22611</name>
</gene>
<dbReference type="Proteomes" id="UP000028582">
    <property type="component" value="Unassembled WGS sequence"/>
</dbReference>